<dbReference type="PROSITE" id="PS51782">
    <property type="entry name" value="LYSM"/>
    <property type="match status" value="1"/>
</dbReference>
<dbReference type="CDD" id="cd00118">
    <property type="entry name" value="LysM"/>
    <property type="match status" value="1"/>
</dbReference>
<keyword evidence="3" id="KW-1185">Reference proteome</keyword>
<reference evidence="2" key="1">
    <citation type="journal article" date="2020" name="bioRxiv">
        <title>Comparative genomics of Chlamydomonas.</title>
        <authorList>
            <person name="Craig R.J."/>
            <person name="Hasan A.R."/>
            <person name="Ness R.W."/>
            <person name="Keightley P.D."/>
        </authorList>
    </citation>
    <scope>NUCLEOTIDE SEQUENCE</scope>
    <source>
        <strain evidence="2">CCAP 11/70</strain>
    </source>
</reference>
<dbReference type="Gene3D" id="3.10.350.10">
    <property type="entry name" value="LysM domain"/>
    <property type="match status" value="1"/>
</dbReference>
<evidence type="ECO:0000259" key="1">
    <source>
        <dbReference type="PROSITE" id="PS51782"/>
    </source>
</evidence>
<dbReference type="OrthoDB" id="538216at2759"/>
<dbReference type="PANTHER" id="PTHR20932">
    <property type="entry name" value="LYSM AND PUTATIVE PEPTIDOGLYCAN-BINDING DOMAIN-CONTAINING PROTEIN"/>
    <property type="match status" value="1"/>
</dbReference>
<dbReference type="InterPro" id="IPR018392">
    <property type="entry name" value="LysM"/>
</dbReference>
<evidence type="ECO:0000313" key="2">
    <source>
        <dbReference type="EMBL" id="KAG2494445.1"/>
    </source>
</evidence>
<proteinExistence type="predicted"/>
<feature type="domain" description="LysM" evidence="1">
    <location>
        <begin position="92"/>
        <end position="136"/>
    </location>
</feature>
<dbReference type="Pfam" id="PF01476">
    <property type="entry name" value="LysM"/>
    <property type="match status" value="1"/>
</dbReference>
<name>A0A835Y208_9CHLO</name>
<evidence type="ECO:0000313" key="3">
    <source>
        <dbReference type="Proteomes" id="UP000612055"/>
    </source>
</evidence>
<sequence>MACTISAGETGVSEQDNGNGDRVHLALALAFETLRKEELARCRAVCKLWSDVASSLEVRRAVFVRQWRLGGLLGEPRSPSFMDSATLSHFVRRHPVCRTDTLPSLAVRHGCAVTAIKRLNNLISDHSLHSRTAVFLPVGSAAELTGAQAAFEYCGIACRELLVLLSPEELEQRAARQRAAQRAEGGCAEGEGEGGAGGGLSKAQAALRAKLVALLARSLRLEPGAARFYLEEAGWCARQAVELFEQDVRWESVSPGGRRRRGVSLAP</sequence>
<gene>
    <name evidence="2" type="ORF">HYH03_007497</name>
</gene>
<organism evidence="2 3">
    <name type="scientific">Edaphochlamys debaryana</name>
    <dbReference type="NCBI Taxonomy" id="47281"/>
    <lineage>
        <taxon>Eukaryota</taxon>
        <taxon>Viridiplantae</taxon>
        <taxon>Chlorophyta</taxon>
        <taxon>core chlorophytes</taxon>
        <taxon>Chlorophyceae</taxon>
        <taxon>CS clade</taxon>
        <taxon>Chlamydomonadales</taxon>
        <taxon>Chlamydomonadales incertae sedis</taxon>
        <taxon>Edaphochlamys</taxon>
    </lineage>
</organism>
<dbReference type="PANTHER" id="PTHR20932:SF8">
    <property type="entry name" value="LD22649P"/>
    <property type="match status" value="1"/>
</dbReference>
<dbReference type="InterPro" id="IPR036779">
    <property type="entry name" value="LysM_dom_sf"/>
</dbReference>
<dbReference type="InterPro" id="IPR045030">
    <property type="entry name" value="LYSM1-4"/>
</dbReference>
<accession>A0A835Y208</accession>
<protein>
    <recommendedName>
        <fullName evidence="1">LysM domain-containing protein</fullName>
    </recommendedName>
</protein>
<dbReference type="Proteomes" id="UP000612055">
    <property type="component" value="Unassembled WGS sequence"/>
</dbReference>
<dbReference type="EMBL" id="JAEHOE010000031">
    <property type="protein sequence ID" value="KAG2494445.1"/>
    <property type="molecule type" value="Genomic_DNA"/>
</dbReference>
<dbReference type="AlphaFoldDB" id="A0A835Y208"/>
<comment type="caution">
    <text evidence="2">The sequence shown here is derived from an EMBL/GenBank/DDBJ whole genome shotgun (WGS) entry which is preliminary data.</text>
</comment>